<dbReference type="NCBIfam" id="NF007956">
    <property type="entry name" value="PRK10675.1"/>
    <property type="match status" value="1"/>
</dbReference>
<dbReference type="NCBIfam" id="TIGR01179">
    <property type="entry name" value="galE"/>
    <property type="match status" value="1"/>
</dbReference>
<reference evidence="11 12" key="1">
    <citation type="submission" date="2022-05" db="EMBL/GenBank/DDBJ databases">
        <authorList>
            <person name="Jo J.-H."/>
            <person name="Im W.-T."/>
        </authorList>
    </citation>
    <scope>NUCLEOTIDE SEQUENCE [LARGE SCALE GENOMIC DNA]</scope>
    <source>
        <strain evidence="11 12">NSE70-1</strain>
    </source>
</reference>
<evidence type="ECO:0000256" key="2">
    <source>
        <dbReference type="ARBA" id="ARBA00001911"/>
    </source>
</evidence>
<dbReference type="GO" id="GO:0003978">
    <property type="term" value="F:UDP-glucose 4-epimerase activity"/>
    <property type="evidence" value="ECO:0007669"/>
    <property type="project" value="UniProtKB-EC"/>
</dbReference>
<dbReference type="Proteomes" id="UP001203410">
    <property type="component" value="Unassembled WGS sequence"/>
</dbReference>
<protein>
    <recommendedName>
        <fullName evidence="6 9">UDP-glucose 4-epimerase</fullName>
        <ecNumber evidence="5 9">5.1.3.2</ecNumber>
    </recommendedName>
</protein>
<dbReference type="PANTHER" id="PTHR43725">
    <property type="entry name" value="UDP-GLUCOSE 4-EPIMERASE"/>
    <property type="match status" value="1"/>
</dbReference>
<keyword evidence="7 9" id="KW-0520">NAD</keyword>
<evidence type="ECO:0000256" key="7">
    <source>
        <dbReference type="ARBA" id="ARBA00023027"/>
    </source>
</evidence>
<evidence type="ECO:0000256" key="3">
    <source>
        <dbReference type="ARBA" id="ARBA00004947"/>
    </source>
</evidence>
<evidence type="ECO:0000313" key="11">
    <source>
        <dbReference type="EMBL" id="MCL6698896.1"/>
    </source>
</evidence>
<evidence type="ECO:0000256" key="6">
    <source>
        <dbReference type="ARBA" id="ARBA00018569"/>
    </source>
</evidence>
<feature type="domain" description="NAD(P)-binding" evidence="10">
    <location>
        <begin position="4"/>
        <end position="321"/>
    </location>
</feature>
<evidence type="ECO:0000256" key="4">
    <source>
        <dbReference type="ARBA" id="ARBA00007637"/>
    </source>
</evidence>
<dbReference type="Gene3D" id="3.90.25.10">
    <property type="entry name" value="UDP-galactose 4-epimerase, domain 1"/>
    <property type="match status" value="1"/>
</dbReference>
<comment type="subunit">
    <text evidence="9">Homodimer.</text>
</comment>
<proteinExistence type="inferred from homology"/>
<dbReference type="CDD" id="cd05247">
    <property type="entry name" value="UDP_G4E_1_SDR_e"/>
    <property type="match status" value="1"/>
</dbReference>
<dbReference type="SUPFAM" id="SSF51735">
    <property type="entry name" value="NAD(P)-binding Rossmann-fold domains"/>
    <property type="match status" value="1"/>
</dbReference>
<dbReference type="PANTHER" id="PTHR43725:SF47">
    <property type="entry name" value="UDP-GLUCOSE 4-EPIMERASE"/>
    <property type="match status" value="1"/>
</dbReference>
<comment type="similarity">
    <text evidence="4 9">Belongs to the NAD(P)-dependent epimerase/dehydratase family.</text>
</comment>
<dbReference type="RefSeq" id="WP_249904280.1">
    <property type="nucleotide sequence ID" value="NZ_JAMGBA010000002.1"/>
</dbReference>
<dbReference type="EMBL" id="JAMGBA010000002">
    <property type="protein sequence ID" value="MCL6698896.1"/>
    <property type="molecule type" value="Genomic_DNA"/>
</dbReference>
<organism evidence="11 12">
    <name type="scientific">Sphingomonas caseinilyticus</name>
    <dbReference type="NCBI Taxonomy" id="2908205"/>
    <lineage>
        <taxon>Bacteria</taxon>
        <taxon>Pseudomonadati</taxon>
        <taxon>Pseudomonadota</taxon>
        <taxon>Alphaproteobacteria</taxon>
        <taxon>Sphingomonadales</taxon>
        <taxon>Sphingomonadaceae</taxon>
        <taxon>Sphingomonas</taxon>
    </lineage>
</organism>
<keyword evidence="9" id="KW-0119">Carbohydrate metabolism</keyword>
<evidence type="ECO:0000256" key="5">
    <source>
        <dbReference type="ARBA" id="ARBA00013189"/>
    </source>
</evidence>
<dbReference type="Pfam" id="PF16363">
    <property type="entry name" value="GDP_Man_Dehyd"/>
    <property type="match status" value="1"/>
</dbReference>
<evidence type="ECO:0000313" key="12">
    <source>
        <dbReference type="Proteomes" id="UP001203410"/>
    </source>
</evidence>
<dbReference type="InterPro" id="IPR016040">
    <property type="entry name" value="NAD(P)-bd_dom"/>
</dbReference>
<name>A0ABT0RVQ6_9SPHN</name>
<comment type="caution">
    <text evidence="11">The sequence shown here is derived from an EMBL/GenBank/DDBJ whole genome shotgun (WGS) entry which is preliminary data.</text>
</comment>
<dbReference type="InterPro" id="IPR036291">
    <property type="entry name" value="NAD(P)-bd_dom_sf"/>
</dbReference>
<keyword evidence="8 9" id="KW-0413">Isomerase</keyword>
<evidence type="ECO:0000259" key="10">
    <source>
        <dbReference type="Pfam" id="PF16363"/>
    </source>
</evidence>
<accession>A0ABT0RVQ6</accession>
<dbReference type="InterPro" id="IPR005886">
    <property type="entry name" value="UDP_G4E"/>
</dbReference>
<comment type="catalytic activity">
    <reaction evidence="1 9">
        <text>UDP-alpha-D-glucose = UDP-alpha-D-galactose</text>
        <dbReference type="Rhea" id="RHEA:22168"/>
        <dbReference type="ChEBI" id="CHEBI:58885"/>
        <dbReference type="ChEBI" id="CHEBI:66914"/>
        <dbReference type="EC" id="5.1.3.2"/>
    </reaction>
</comment>
<evidence type="ECO:0000256" key="1">
    <source>
        <dbReference type="ARBA" id="ARBA00000083"/>
    </source>
</evidence>
<dbReference type="EC" id="5.1.3.2" evidence="5 9"/>
<evidence type="ECO:0000256" key="9">
    <source>
        <dbReference type="RuleBase" id="RU366046"/>
    </source>
</evidence>
<keyword evidence="12" id="KW-1185">Reference proteome</keyword>
<comment type="pathway">
    <text evidence="3 9">Carbohydrate metabolism; galactose metabolism.</text>
</comment>
<gene>
    <name evidence="11" type="primary">galE</name>
    <name evidence="11" type="ORF">LZ496_08900</name>
</gene>
<comment type="cofactor">
    <cofactor evidence="2 9">
        <name>NAD(+)</name>
        <dbReference type="ChEBI" id="CHEBI:57540"/>
    </cofactor>
</comment>
<dbReference type="Gene3D" id="3.40.50.720">
    <property type="entry name" value="NAD(P)-binding Rossmann-like Domain"/>
    <property type="match status" value="1"/>
</dbReference>
<evidence type="ECO:0000256" key="8">
    <source>
        <dbReference type="ARBA" id="ARBA00023235"/>
    </source>
</evidence>
<sequence>MNILLTGGAGYIGSHVAVSLLQAGHTPIIFDNFCNSSPSVADQLNELAGKAIKIVRGDIRDAARLRDLLGSDELEAVVHLAGLKAVSESIADPLSYYTNNVAGTLALLGAMEATGVRKIVFSSSATVYGEPQYLPIDEKHPKQAVNPYGQTKLICEQMMSDLAAADTRWQVSFLRYFNPIGAHDSGLIGEDPTGIPNNLMPLVLRTALGERDCLQVFGNDYPTPDGTAVRDYIHVVDLADGHVAALDALGSIVGAQAYNLGTGHGTSVLELLRTFEHATGAKVNHAVAARRPGDVATLYASADEARAKLNWTAKRRIEEMCVDSWRYATRNRRRG</sequence>